<dbReference type="AlphaFoldDB" id="A0A820UN86"/>
<sequence>MNVQLLSWSRMPASKWIKILVIFTIFLSLYIYLFSKEIDVRLIFRQAPKEIYYVKRYPFTFNAAIITLNSSNTLIRIYEQQFSRYTAAPFSPNFENHRLTLKFNVRFIATYLYGNIGSFQGEIRCLRVVCLQKHKNETMSVQYFDLNICFNVQKLNAQAIHFTLNSITAVEPFLIISKIPINKQNDLITHIIVHVNRICFPGTIFSFKYQWLDANVLSDLYWPQWPLKKSCADHIYKHLLQNRTDEAQIYFSCSITSILTHSTSRQLFNDERIAIAHWLDAQYNSTRTDSSFTQNLLVDQLSSTARTRRLSPFELASNPKVCSVELHRWILKYQDWHESVSLTISDPSLSFEQQRDRIVDQNVRFMLYEKSTSGIADRIVHLMTTYLVAMLTNRLLVFDPNWPEFSHLMLSSLNYERELIIPWFRTLEHLNSHLSRNSTKYLTSGYYKFSFDRLNRDYDYDRQFPERILIFRAHTGGIIHTMMSQTSVYRKFLTEDLRMSADNMFGCLYHSLILYRLSALIEITSMSTSTHSLENEHLGHTPRQLLQVLLSPNFYPIGIQVRTGDTNIRGDNPKSWFKFITSKKSLLPSFEYFFTCARDIVDGNQTFITNIKQVPIAFLISDTTRLRQAALLRWKLPSSCIQSFGNTCRNHEHGLPVIANSNPVLHVAYTSEQLLALRMAMFDIFLFSLCEQHVISAESGFGSIGVFAALKQRNIYSLSTLSTKSCRGSNQHISLVASSYQWSGIR</sequence>
<dbReference type="EMBL" id="CAJOBR010004206">
    <property type="protein sequence ID" value="CAF4771826.1"/>
    <property type="molecule type" value="Genomic_DNA"/>
</dbReference>
<dbReference type="Proteomes" id="UP000663851">
    <property type="component" value="Unassembled WGS sequence"/>
</dbReference>
<dbReference type="Proteomes" id="UP000663873">
    <property type="component" value="Unassembled WGS sequence"/>
</dbReference>
<accession>A0A820UN86</accession>
<evidence type="ECO:0000313" key="4">
    <source>
        <dbReference type="EMBL" id="CAF4451023.1"/>
    </source>
</evidence>
<comment type="caution">
    <text evidence="5">The sequence shown here is derived from an EMBL/GenBank/DDBJ whole genome shotgun (WGS) entry which is preliminary data.</text>
</comment>
<dbReference type="OrthoDB" id="10385096at2759"/>
<dbReference type="EMBL" id="CAJNXB010004908">
    <property type="protein sequence ID" value="CAF3398236.1"/>
    <property type="molecule type" value="Genomic_DNA"/>
</dbReference>
<keyword evidence="8" id="KW-1185">Reference proteome</keyword>
<evidence type="ECO:0000313" key="7">
    <source>
        <dbReference type="Proteomes" id="UP000663851"/>
    </source>
</evidence>
<keyword evidence="1" id="KW-0812">Transmembrane</keyword>
<evidence type="ECO:0000313" key="8">
    <source>
        <dbReference type="Proteomes" id="UP000663873"/>
    </source>
</evidence>
<evidence type="ECO:0000313" key="3">
    <source>
        <dbReference type="EMBL" id="CAF3398236.1"/>
    </source>
</evidence>
<organism evidence="5 7">
    <name type="scientific">Rotaria socialis</name>
    <dbReference type="NCBI Taxonomy" id="392032"/>
    <lineage>
        <taxon>Eukaryota</taxon>
        <taxon>Metazoa</taxon>
        <taxon>Spiralia</taxon>
        <taxon>Gnathifera</taxon>
        <taxon>Rotifera</taxon>
        <taxon>Eurotatoria</taxon>
        <taxon>Bdelloidea</taxon>
        <taxon>Philodinida</taxon>
        <taxon>Philodinidae</taxon>
        <taxon>Rotaria</taxon>
    </lineage>
</organism>
<reference evidence="5" key="1">
    <citation type="submission" date="2021-02" db="EMBL/GenBank/DDBJ databases">
        <authorList>
            <person name="Nowell W R."/>
        </authorList>
    </citation>
    <scope>NUCLEOTIDE SEQUENCE</scope>
</reference>
<dbReference type="EMBL" id="CAJOBO010003282">
    <property type="protein sequence ID" value="CAF4487304.1"/>
    <property type="molecule type" value="Genomic_DNA"/>
</dbReference>
<evidence type="ECO:0000313" key="6">
    <source>
        <dbReference type="EMBL" id="CAF4771826.1"/>
    </source>
</evidence>
<dbReference type="Proteomes" id="UP000663848">
    <property type="component" value="Unassembled WGS sequence"/>
</dbReference>
<name>A0A820UN86_9BILA</name>
<evidence type="ECO:0000313" key="2">
    <source>
        <dbReference type="EMBL" id="CAF3374342.1"/>
    </source>
</evidence>
<gene>
    <name evidence="2" type="ORF">GRG538_LOCUS7592</name>
    <name evidence="5" type="ORF">HFQ381_LOCUS26746</name>
    <name evidence="6" type="ORF">QYT958_LOCUS22212</name>
    <name evidence="3" type="ORF">TIS948_LOCUS27457</name>
    <name evidence="4" type="ORF">UJA718_LOCUS22792</name>
</gene>
<keyword evidence="1" id="KW-0472">Membrane</keyword>
<feature type="transmembrane region" description="Helical" evidence="1">
    <location>
        <begin position="16"/>
        <end position="35"/>
    </location>
</feature>
<dbReference type="EMBL" id="CAJOBP010004785">
    <property type="protein sequence ID" value="CAF4451023.1"/>
    <property type="molecule type" value="Genomic_DNA"/>
</dbReference>
<keyword evidence="1" id="KW-1133">Transmembrane helix</keyword>
<dbReference type="Proteomes" id="UP000663825">
    <property type="component" value="Unassembled WGS sequence"/>
</dbReference>
<proteinExistence type="predicted"/>
<evidence type="ECO:0000313" key="5">
    <source>
        <dbReference type="EMBL" id="CAF4487304.1"/>
    </source>
</evidence>
<evidence type="ECO:0000256" key="1">
    <source>
        <dbReference type="SAM" id="Phobius"/>
    </source>
</evidence>
<dbReference type="Proteomes" id="UP000663872">
    <property type="component" value="Unassembled WGS sequence"/>
</dbReference>
<protein>
    <submittedName>
        <fullName evidence="5">Uncharacterized protein</fullName>
    </submittedName>
</protein>
<dbReference type="EMBL" id="CAJNYT010000812">
    <property type="protein sequence ID" value="CAF3374342.1"/>
    <property type="molecule type" value="Genomic_DNA"/>
</dbReference>